<dbReference type="PRINTS" id="PR00340">
    <property type="entry name" value="PIIGLNB"/>
</dbReference>
<dbReference type="PANTHER" id="PTHR30115">
    <property type="entry name" value="NITROGEN REGULATORY PROTEIN P-II"/>
    <property type="match status" value="1"/>
</dbReference>
<dbReference type="PROSITE" id="PS51343">
    <property type="entry name" value="PII_GLNB_DOM"/>
    <property type="match status" value="1"/>
</dbReference>
<keyword evidence="4" id="KW-1185">Reference proteome</keyword>
<feature type="modified residue" description="O-UMP-tyrosine" evidence="1">
    <location>
        <position position="94"/>
    </location>
</feature>
<name>Q7UGU6_RHOBA</name>
<proteinExistence type="inferred from homology"/>
<dbReference type="GO" id="GO:0005829">
    <property type="term" value="C:cytosol"/>
    <property type="evidence" value="ECO:0000318"/>
    <property type="project" value="GO_Central"/>
</dbReference>
<organism evidence="3 4">
    <name type="scientific">Rhodopirellula baltica (strain DSM 10527 / NCIMB 13988 / SH1)</name>
    <dbReference type="NCBI Taxonomy" id="243090"/>
    <lineage>
        <taxon>Bacteria</taxon>
        <taxon>Pseudomonadati</taxon>
        <taxon>Planctomycetota</taxon>
        <taxon>Planctomycetia</taxon>
        <taxon>Pirellulales</taxon>
        <taxon>Pirellulaceae</taxon>
        <taxon>Rhodopirellula</taxon>
    </lineage>
</organism>
<dbReference type="HOGENOM" id="CLU_082268_0_0_0"/>
<dbReference type="OrthoDB" id="9802729at2"/>
<dbReference type="Gene3D" id="3.30.70.120">
    <property type="match status" value="1"/>
</dbReference>
<evidence type="ECO:0000313" key="4">
    <source>
        <dbReference type="Proteomes" id="UP000001025"/>
    </source>
</evidence>
<sequence>MAIDAISFRSAIRSGPDCRKGTFFARSIGLLESPARDFWFVPSMKLIIAIVQPSKLDAIKEALTRVEVHRLTVVDCQGFGRQRGQTGSMRGRDYGVSLLRKVQLQIGVNEEFVQPTIDAILEGGRSGESGEIGDGKIFVLPMDDCVRIRTGERGGEAI</sequence>
<dbReference type="Proteomes" id="UP000001025">
    <property type="component" value="Chromosome"/>
</dbReference>
<evidence type="ECO:0000256" key="1">
    <source>
        <dbReference type="PIRSR" id="PIRSR602187-50"/>
    </source>
</evidence>
<dbReference type="GO" id="GO:0030234">
    <property type="term" value="F:enzyme regulator activity"/>
    <property type="evidence" value="ECO:0000318"/>
    <property type="project" value="GO_Central"/>
</dbReference>
<dbReference type="EnsemblBacteria" id="CAD78233">
    <property type="protein sequence ID" value="CAD78233"/>
    <property type="gene ID" value="RB5005"/>
</dbReference>
<dbReference type="STRING" id="243090.RB5005"/>
<evidence type="ECO:0000313" key="3">
    <source>
        <dbReference type="EMBL" id="CAD78233.1"/>
    </source>
</evidence>
<dbReference type="Pfam" id="PF00543">
    <property type="entry name" value="P-II"/>
    <property type="match status" value="1"/>
</dbReference>
<dbReference type="AlphaFoldDB" id="Q7UGU6"/>
<reference evidence="3 4" key="1">
    <citation type="journal article" date="2003" name="Proc. Natl. Acad. Sci. U.S.A.">
        <title>Complete genome sequence of the marine planctomycete Pirellula sp. strain 1.</title>
        <authorList>
            <person name="Gloeckner F.O."/>
            <person name="Kube M."/>
            <person name="Bauer M."/>
            <person name="Teeling H."/>
            <person name="Lombardot T."/>
            <person name="Ludwig W."/>
            <person name="Gade D."/>
            <person name="Beck A."/>
            <person name="Borzym K."/>
            <person name="Heitmann K."/>
            <person name="Rabus R."/>
            <person name="Schlesner H."/>
            <person name="Amann R."/>
            <person name="Reinhardt R."/>
        </authorList>
    </citation>
    <scope>NUCLEOTIDE SEQUENCE [LARGE SCALE GENOMIC DNA]</scope>
    <source>
        <strain evidence="4">DSM 10527 / NCIMB 13988 / SH1</strain>
    </source>
</reference>
<comment type="similarity">
    <text evidence="2">Belongs to the P(II) protein family.</text>
</comment>
<dbReference type="PATRIC" id="fig|243090.15.peg.2393"/>
<dbReference type="InterPro" id="IPR017918">
    <property type="entry name" value="N-reg_PII_CS"/>
</dbReference>
<evidence type="ECO:0000256" key="2">
    <source>
        <dbReference type="RuleBase" id="RU003936"/>
    </source>
</evidence>
<dbReference type="InterPro" id="IPR002187">
    <property type="entry name" value="N-reg_PII"/>
</dbReference>
<gene>
    <name evidence="3" type="primary">glnB</name>
    <name evidence="3" type="ordered locus">RB5005</name>
</gene>
<dbReference type="InterPro" id="IPR011322">
    <property type="entry name" value="N-reg_PII-like_a/b"/>
</dbReference>
<dbReference type="GO" id="GO:0006808">
    <property type="term" value="P:regulation of nitrogen utilization"/>
    <property type="evidence" value="ECO:0000318"/>
    <property type="project" value="GO_Central"/>
</dbReference>
<dbReference type="SMART" id="SM00938">
    <property type="entry name" value="P-II"/>
    <property type="match status" value="1"/>
</dbReference>
<dbReference type="PROSITE" id="PS00638">
    <property type="entry name" value="PII_GLNB_CTER"/>
    <property type="match status" value="1"/>
</dbReference>
<protein>
    <submittedName>
        <fullName evidence="3">Nitrogen regulatory protein P-II</fullName>
    </submittedName>
</protein>
<dbReference type="GO" id="GO:0005524">
    <property type="term" value="F:ATP binding"/>
    <property type="evidence" value="ECO:0000318"/>
    <property type="project" value="GO_Central"/>
</dbReference>
<keyword evidence="1" id="KW-0597">Phosphoprotein</keyword>
<dbReference type="eggNOG" id="COG0347">
    <property type="taxonomic scope" value="Bacteria"/>
</dbReference>
<accession>Q7UGU6</accession>
<dbReference type="InParanoid" id="Q7UGU6"/>
<dbReference type="InterPro" id="IPR015867">
    <property type="entry name" value="N-reg_PII/ATP_PRibTrfase_C"/>
</dbReference>
<dbReference type="SUPFAM" id="SSF54913">
    <property type="entry name" value="GlnB-like"/>
    <property type="match status" value="1"/>
</dbReference>
<dbReference type="EMBL" id="BX294141">
    <property type="protein sequence ID" value="CAD78233.1"/>
    <property type="molecule type" value="Genomic_DNA"/>
</dbReference>
<dbReference type="KEGG" id="rba:RB5005"/>
<dbReference type="PANTHER" id="PTHR30115:SF18">
    <property type="entry name" value="NITROGEN REGULATORY PROTEIN P-II"/>
    <property type="match status" value="1"/>
</dbReference>